<dbReference type="EMBL" id="LKEA01000016">
    <property type="protein sequence ID" value="ROW02992.1"/>
    <property type="molecule type" value="Genomic_DNA"/>
</dbReference>
<sequence length="172" mass="18591">MPATLSSTTVFCNVTISCTAKITSLQDRLEDAQRLSYILGALNKAQLKDYDVEARTMRHPGGFAVSEEPRGIQVSRANASTVAYSGMANDYREDIIGGEIYHVHKSDTSILLETGIFRGLPNQRELAAKCVRDMDGSVADGDFVLGDIGIDITDLKSSAGYRGQPSSARKPC</sequence>
<proteinExistence type="predicted"/>
<evidence type="ECO:0000313" key="1">
    <source>
        <dbReference type="EMBL" id="ROW02992.1"/>
    </source>
</evidence>
<accession>A0A423WHW0</accession>
<reference evidence="1 2" key="1">
    <citation type="submission" date="2015-09" db="EMBL/GenBank/DDBJ databases">
        <title>Host preference determinants of Valsa canker pathogens revealed by comparative genomics.</title>
        <authorList>
            <person name="Yin Z."/>
            <person name="Huang L."/>
        </authorList>
    </citation>
    <scope>NUCLEOTIDE SEQUENCE [LARGE SCALE GENOMIC DNA]</scope>
    <source>
        <strain evidence="1 2">03-1</strain>
    </source>
</reference>
<protein>
    <submittedName>
        <fullName evidence="1">Uncharacterized protein</fullName>
    </submittedName>
</protein>
<name>A0A423WHW0_9PEZI</name>
<dbReference type="AlphaFoldDB" id="A0A423WHW0"/>
<keyword evidence="2" id="KW-1185">Reference proteome</keyword>
<gene>
    <name evidence="1" type="ORF">VMCG_05739</name>
</gene>
<dbReference type="Proteomes" id="UP000283895">
    <property type="component" value="Unassembled WGS sequence"/>
</dbReference>
<dbReference type="OrthoDB" id="5232800at2759"/>
<organism evidence="1 2">
    <name type="scientific">Cytospora schulzeri</name>
    <dbReference type="NCBI Taxonomy" id="448051"/>
    <lineage>
        <taxon>Eukaryota</taxon>
        <taxon>Fungi</taxon>
        <taxon>Dikarya</taxon>
        <taxon>Ascomycota</taxon>
        <taxon>Pezizomycotina</taxon>
        <taxon>Sordariomycetes</taxon>
        <taxon>Sordariomycetidae</taxon>
        <taxon>Diaporthales</taxon>
        <taxon>Cytosporaceae</taxon>
        <taxon>Cytospora</taxon>
    </lineage>
</organism>
<evidence type="ECO:0000313" key="2">
    <source>
        <dbReference type="Proteomes" id="UP000283895"/>
    </source>
</evidence>
<comment type="caution">
    <text evidence="1">The sequence shown here is derived from an EMBL/GenBank/DDBJ whole genome shotgun (WGS) entry which is preliminary data.</text>
</comment>